<dbReference type="OrthoDB" id="894113at2"/>
<dbReference type="InterPro" id="IPR009671">
    <property type="entry name" value="RraB_dom"/>
</dbReference>
<dbReference type="EMBL" id="BKAG01000038">
    <property type="protein sequence ID" value="GEP44920.1"/>
    <property type="molecule type" value="Genomic_DNA"/>
</dbReference>
<dbReference type="RefSeq" id="WP_146853327.1">
    <property type="nucleotide sequence ID" value="NZ_BKAG01000038.1"/>
</dbReference>
<name>A0A512MDV4_9BACT</name>
<evidence type="ECO:0000259" key="1">
    <source>
        <dbReference type="Pfam" id="PF06877"/>
    </source>
</evidence>
<dbReference type="Pfam" id="PF06877">
    <property type="entry name" value="RraB"/>
    <property type="match status" value="1"/>
</dbReference>
<comment type="caution">
    <text evidence="2">The sequence shown here is derived from an EMBL/GenBank/DDBJ whole genome shotgun (WGS) entry which is preliminary data.</text>
</comment>
<dbReference type="AlphaFoldDB" id="A0A512MDV4"/>
<organism evidence="2 3">
    <name type="scientific">Brevifollis gellanilyticus</name>
    <dbReference type="NCBI Taxonomy" id="748831"/>
    <lineage>
        <taxon>Bacteria</taxon>
        <taxon>Pseudomonadati</taxon>
        <taxon>Verrucomicrobiota</taxon>
        <taxon>Verrucomicrobiia</taxon>
        <taxon>Verrucomicrobiales</taxon>
        <taxon>Verrucomicrobiaceae</taxon>
    </lineage>
</organism>
<feature type="domain" description="Regulator of ribonuclease activity B" evidence="1">
    <location>
        <begin position="22"/>
        <end position="113"/>
    </location>
</feature>
<proteinExistence type="predicted"/>
<sequence>MIAKEILIEFFDETRKLKANGKARFDINKECRWSYFFTDVNRDKLAEAGRHLEEIGYEVRGFLDPSPDDECQTIFLRFDRVETHTPESLFERNASLYALADRFELDSYDGMDVGALDGP</sequence>
<dbReference type="Proteomes" id="UP000321577">
    <property type="component" value="Unassembled WGS sequence"/>
</dbReference>
<gene>
    <name evidence="2" type="ORF">BGE01nite_42110</name>
</gene>
<evidence type="ECO:0000313" key="3">
    <source>
        <dbReference type="Proteomes" id="UP000321577"/>
    </source>
</evidence>
<reference evidence="2 3" key="1">
    <citation type="submission" date="2019-07" db="EMBL/GenBank/DDBJ databases">
        <title>Whole genome shotgun sequence of Brevifollis gellanilyticus NBRC 108608.</title>
        <authorList>
            <person name="Hosoyama A."/>
            <person name="Uohara A."/>
            <person name="Ohji S."/>
            <person name="Ichikawa N."/>
        </authorList>
    </citation>
    <scope>NUCLEOTIDE SEQUENCE [LARGE SCALE GENOMIC DNA]</scope>
    <source>
        <strain evidence="2 3">NBRC 108608</strain>
    </source>
</reference>
<evidence type="ECO:0000313" key="2">
    <source>
        <dbReference type="EMBL" id="GEP44920.1"/>
    </source>
</evidence>
<protein>
    <recommendedName>
        <fullName evidence="1">Regulator of ribonuclease activity B domain-containing protein</fullName>
    </recommendedName>
</protein>
<accession>A0A512MDV4</accession>
<keyword evidence="3" id="KW-1185">Reference proteome</keyword>